<gene>
    <name evidence="1" type="ORF">JZ751_023217</name>
</gene>
<comment type="caution">
    <text evidence="1">The sequence shown here is derived from an EMBL/GenBank/DDBJ whole genome shotgun (WGS) entry which is preliminary data.</text>
</comment>
<evidence type="ECO:0000313" key="1">
    <source>
        <dbReference type="EMBL" id="KAG9351966.1"/>
    </source>
</evidence>
<name>A0A8T2PJK5_9TELE</name>
<protein>
    <submittedName>
        <fullName evidence="1">Uncharacterized protein</fullName>
    </submittedName>
</protein>
<organism evidence="1 2">
    <name type="scientific">Albula glossodonta</name>
    <name type="common">roundjaw bonefish</name>
    <dbReference type="NCBI Taxonomy" id="121402"/>
    <lineage>
        <taxon>Eukaryota</taxon>
        <taxon>Metazoa</taxon>
        <taxon>Chordata</taxon>
        <taxon>Craniata</taxon>
        <taxon>Vertebrata</taxon>
        <taxon>Euteleostomi</taxon>
        <taxon>Actinopterygii</taxon>
        <taxon>Neopterygii</taxon>
        <taxon>Teleostei</taxon>
        <taxon>Albuliformes</taxon>
        <taxon>Albulidae</taxon>
        <taxon>Albula</taxon>
    </lineage>
</organism>
<dbReference type="EMBL" id="JAFBMS010000006">
    <property type="protein sequence ID" value="KAG9351966.1"/>
    <property type="molecule type" value="Genomic_DNA"/>
</dbReference>
<proteinExistence type="predicted"/>
<keyword evidence="2" id="KW-1185">Reference proteome</keyword>
<sequence>MATLHVKVGAYRLFLRIHPDWWILEVEQRIWRSQQHDSDTAMAVPRGFLRQSQLRRRAMWGGALNEYYRTMTALMHLHINMFSWMPQAVLCFASDMSGLISVIPSCCRMP</sequence>
<reference evidence="1" key="1">
    <citation type="thesis" date="2021" institute="BYU ScholarsArchive" country="Provo, UT, USA">
        <title>Applications of and Algorithms for Genome Assembly and Genomic Analyses with an Emphasis on Marine Teleosts.</title>
        <authorList>
            <person name="Pickett B.D."/>
        </authorList>
    </citation>
    <scope>NUCLEOTIDE SEQUENCE</scope>
    <source>
        <strain evidence="1">HI-2016</strain>
    </source>
</reference>
<dbReference type="Proteomes" id="UP000824540">
    <property type="component" value="Unassembled WGS sequence"/>
</dbReference>
<dbReference type="AlphaFoldDB" id="A0A8T2PJK5"/>
<evidence type="ECO:0000313" key="2">
    <source>
        <dbReference type="Proteomes" id="UP000824540"/>
    </source>
</evidence>
<accession>A0A8T2PJK5</accession>